<dbReference type="GO" id="GO:0046872">
    <property type="term" value="F:metal ion binding"/>
    <property type="evidence" value="ECO:0007669"/>
    <property type="project" value="UniProtKB-KW"/>
</dbReference>
<dbReference type="Proteomes" id="UP000070404">
    <property type="component" value="Unassembled WGS sequence"/>
</dbReference>
<accession>A0A133VK37</accession>
<evidence type="ECO:0000256" key="2">
    <source>
        <dbReference type="ARBA" id="ARBA00022723"/>
    </source>
</evidence>
<dbReference type="EMBL" id="LHYF01000023">
    <property type="protein sequence ID" value="KXB06801.1"/>
    <property type="molecule type" value="Genomic_DNA"/>
</dbReference>
<evidence type="ECO:0000256" key="4">
    <source>
        <dbReference type="ARBA" id="ARBA00022842"/>
    </source>
</evidence>
<keyword evidence="1" id="KW-0808">Transferase</keyword>
<evidence type="ECO:0008006" key="8">
    <source>
        <dbReference type="Google" id="ProtNLM"/>
    </source>
</evidence>
<dbReference type="InterPro" id="IPR002173">
    <property type="entry name" value="Carboh/pur_kinase_PfkB_CS"/>
</dbReference>
<reference evidence="6 7" key="1">
    <citation type="journal article" date="2016" name="Sci. Rep.">
        <title>Metabolic traits of an uncultured archaeal lineage -MSBL1- from brine pools of the Red Sea.</title>
        <authorList>
            <person name="Mwirichia R."/>
            <person name="Alam I."/>
            <person name="Rashid M."/>
            <person name="Vinu M."/>
            <person name="Ba-Alawi W."/>
            <person name="Anthony Kamau A."/>
            <person name="Kamanda Ngugi D."/>
            <person name="Goker M."/>
            <person name="Klenk H.P."/>
            <person name="Bajic V."/>
            <person name="Stingl U."/>
        </authorList>
    </citation>
    <scope>NUCLEOTIDE SEQUENCE [LARGE SCALE GENOMIC DNA]</scope>
    <source>
        <strain evidence="6">SCGC-AAA382C18</strain>
    </source>
</reference>
<organism evidence="6 7">
    <name type="scientific">candidate division MSBL1 archaeon SCGC-AAA382C18</name>
    <dbReference type="NCBI Taxonomy" id="1698281"/>
    <lineage>
        <taxon>Archaea</taxon>
        <taxon>Methanobacteriati</taxon>
        <taxon>Methanobacteriota</taxon>
        <taxon>candidate division MSBL1</taxon>
    </lineage>
</organism>
<dbReference type="AlphaFoldDB" id="A0A133VK37"/>
<gene>
    <name evidence="6" type="ORF">AKJ52_01590</name>
</gene>
<dbReference type="Gene3D" id="3.40.1190.20">
    <property type="match status" value="1"/>
</dbReference>
<keyword evidence="2" id="KW-0479">Metal-binding</keyword>
<keyword evidence="4" id="KW-0460">Magnesium</keyword>
<dbReference type="InterPro" id="IPR007666">
    <property type="entry name" value="ADP_PFK/GK"/>
</dbReference>
<dbReference type="PROSITE" id="PS00584">
    <property type="entry name" value="PFKB_KINASES_2"/>
    <property type="match status" value="1"/>
</dbReference>
<dbReference type="GO" id="GO:0006096">
    <property type="term" value="P:glycolytic process"/>
    <property type="evidence" value="ECO:0007669"/>
    <property type="project" value="UniProtKB-KW"/>
</dbReference>
<dbReference type="SUPFAM" id="SSF53613">
    <property type="entry name" value="Ribokinase-like"/>
    <property type="match status" value="1"/>
</dbReference>
<protein>
    <recommendedName>
        <fullName evidence="8">ADP-specific phosphofructokinase</fullName>
    </recommendedName>
</protein>
<keyword evidence="7" id="KW-1185">Reference proteome</keyword>
<keyword evidence="3" id="KW-0418">Kinase</keyword>
<evidence type="ECO:0000256" key="5">
    <source>
        <dbReference type="ARBA" id="ARBA00023152"/>
    </source>
</evidence>
<dbReference type="GO" id="GO:0016301">
    <property type="term" value="F:kinase activity"/>
    <property type="evidence" value="ECO:0007669"/>
    <property type="project" value="UniProtKB-KW"/>
</dbReference>
<evidence type="ECO:0000256" key="1">
    <source>
        <dbReference type="ARBA" id="ARBA00022679"/>
    </source>
</evidence>
<dbReference type="InterPro" id="IPR029056">
    <property type="entry name" value="Ribokinase-like"/>
</dbReference>
<sequence length="412" mass="46098">MEIGDFEKMEPNIAVGLESTLDIVITFPSLEELEKFSTTYKGELSNQVKKGYEKVADGLGGEIPIDGRGKEAKNMIRLAEEKGAEISRSIGGNGAQEAITLTNFGARSFFTGGVSKELFSKFSKKDREILNKVDTSYSEKFEKYSPASYILQAPGTNRFIFSEGKGRRINQLRSYIKKLPETISKISREHGGLDAISLAGLQVLFGNKLTKKDFQLMKNIIQDIRNRTDALLFADAGGMGGLSEIEKERLCKIYLLFDTLSTNEDEIEEISQKISIEGEDQIEKMKKLIETSNYLSTLWLHAADFQTSISTVFSENKLKKAQKTAALAGLYRVEKGGYPTWKKLSHWQKNRNINKKGIEKVENIRNKYGEQEGIKIAITSCYEPKEFTSTVGAGDISAAAYLYSLIQKTLDF</sequence>
<evidence type="ECO:0000313" key="7">
    <source>
        <dbReference type="Proteomes" id="UP000070404"/>
    </source>
</evidence>
<evidence type="ECO:0000256" key="3">
    <source>
        <dbReference type="ARBA" id="ARBA00022777"/>
    </source>
</evidence>
<keyword evidence="5" id="KW-0324">Glycolysis</keyword>
<proteinExistence type="predicted"/>
<evidence type="ECO:0000313" key="6">
    <source>
        <dbReference type="EMBL" id="KXB06801.1"/>
    </source>
</evidence>
<dbReference type="GO" id="GO:0016773">
    <property type="term" value="F:phosphotransferase activity, alcohol group as acceptor"/>
    <property type="evidence" value="ECO:0007669"/>
    <property type="project" value="InterPro"/>
</dbReference>
<comment type="caution">
    <text evidence="6">The sequence shown here is derived from an EMBL/GenBank/DDBJ whole genome shotgun (WGS) entry which is preliminary data.</text>
</comment>
<dbReference type="PATRIC" id="fig|1698281.3.peg.227"/>
<name>A0A133VK37_9EURY</name>
<dbReference type="Pfam" id="PF04587">
    <property type="entry name" value="ADP_PFK_GK"/>
    <property type="match status" value="1"/>
</dbReference>